<reference evidence="1" key="2">
    <citation type="submission" date="2020-11" db="EMBL/GenBank/DDBJ databases">
        <authorList>
            <person name="McCartney M.A."/>
            <person name="Auch B."/>
            <person name="Kono T."/>
            <person name="Mallez S."/>
            <person name="Becker A."/>
            <person name="Gohl D.M."/>
            <person name="Silverstein K.A.T."/>
            <person name="Koren S."/>
            <person name="Bechman K.B."/>
            <person name="Herman A."/>
            <person name="Abrahante J.E."/>
            <person name="Garbe J."/>
        </authorList>
    </citation>
    <scope>NUCLEOTIDE SEQUENCE</scope>
    <source>
        <strain evidence="1">Duluth1</strain>
        <tissue evidence="1">Whole animal</tissue>
    </source>
</reference>
<gene>
    <name evidence="1" type="ORF">DPMN_009040</name>
</gene>
<name>A0A9D4MW79_DREPO</name>
<reference evidence="1" key="1">
    <citation type="journal article" date="2019" name="bioRxiv">
        <title>The Genome of the Zebra Mussel, Dreissena polymorpha: A Resource for Invasive Species Research.</title>
        <authorList>
            <person name="McCartney M.A."/>
            <person name="Auch B."/>
            <person name="Kono T."/>
            <person name="Mallez S."/>
            <person name="Zhang Y."/>
            <person name="Obille A."/>
            <person name="Becker A."/>
            <person name="Abrahante J.E."/>
            <person name="Garbe J."/>
            <person name="Badalamenti J.P."/>
            <person name="Herman A."/>
            <person name="Mangelson H."/>
            <person name="Liachko I."/>
            <person name="Sullivan S."/>
            <person name="Sone E.D."/>
            <person name="Koren S."/>
            <person name="Silverstein K.A.T."/>
            <person name="Beckman K.B."/>
            <person name="Gohl D.M."/>
        </authorList>
    </citation>
    <scope>NUCLEOTIDE SEQUENCE</scope>
    <source>
        <strain evidence="1">Duluth1</strain>
        <tissue evidence="1">Whole animal</tissue>
    </source>
</reference>
<dbReference type="AlphaFoldDB" id="A0A9D4MW79"/>
<evidence type="ECO:0000313" key="1">
    <source>
        <dbReference type="EMBL" id="KAH3885052.1"/>
    </source>
</evidence>
<proteinExistence type="predicted"/>
<evidence type="ECO:0000313" key="2">
    <source>
        <dbReference type="Proteomes" id="UP000828390"/>
    </source>
</evidence>
<dbReference type="EMBL" id="JAIWYP010000001">
    <property type="protein sequence ID" value="KAH3885052.1"/>
    <property type="molecule type" value="Genomic_DNA"/>
</dbReference>
<protein>
    <submittedName>
        <fullName evidence="1">Uncharacterized protein</fullName>
    </submittedName>
</protein>
<organism evidence="1 2">
    <name type="scientific">Dreissena polymorpha</name>
    <name type="common">Zebra mussel</name>
    <name type="synonym">Mytilus polymorpha</name>
    <dbReference type="NCBI Taxonomy" id="45954"/>
    <lineage>
        <taxon>Eukaryota</taxon>
        <taxon>Metazoa</taxon>
        <taxon>Spiralia</taxon>
        <taxon>Lophotrochozoa</taxon>
        <taxon>Mollusca</taxon>
        <taxon>Bivalvia</taxon>
        <taxon>Autobranchia</taxon>
        <taxon>Heteroconchia</taxon>
        <taxon>Euheterodonta</taxon>
        <taxon>Imparidentia</taxon>
        <taxon>Neoheterodontei</taxon>
        <taxon>Myida</taxon>
        <taxon>Dreissenoidea</taxon>
        <taxon>Dreissenidae</taxon>
        <taxon>Dreissena</taxon>
    </lineage>
</organism>
<accession>A0A9D4MW79</accession>
<keyword evidence="2" id="KW-1185">Reference proteome</keyword>
<sequence>MVRLNFLIAATTHPVFQFSEMVLTFHVQMVVVDLDEIKVSGLKAQVDYGFHCRRHT</sequence>
<dbReference type="Proteomes" id="UP000828390">
    <property type="component" value="Unassembled WGS sequence"/>
</dbReference>
<comment type="caution">
    <text evidence="1">The sequence shown here is derived from an EMBL/GenBank/DDBJ whole genome shotgun (WGS) entry which is preliminary data.</text>
</comment>